<sequence length="197" mass="22291">MRVHVHTKFCFLCVFTFLFHQCNHCHGEHHHADHSHVHSDLQISDASYVRGATVTPESGSSHGDALEEEQRFYIQQLFRRYGQKDRMDFQGFQSLLFSLGLGEVKVVDVDHEDLGHDHVAHLDLLDMQEGLHSHSSTSDGHDQDHRHGHGRGHGHGHAHPHHKPGSHSARHRTGSYTVQPADDCCQSGCWCTCRARP</sequence>
<dbReference type="RefSeq" id="XP_050925954.1">
    <property type="nucleotide sequence ID" value="XM_051069997.1"/>
</dbReference>
<organism evidence="3 5">
    <name type="scientific">Lates calcarifer</name>
    <name type="common">Barramundi</name>
    <name type="synonym">Holocentrus calcarifer</name>
    <dbReference type="NCBI Taxonomy" id="8187"/>
    <lineage>
        <taxon>Eukaryota</taxon>
        <taxon>Metazoa</taxon>
        <taxon>Chordata</taxon>
        <taxon>Craniata</taxon>
        <taxon>Vertebrata</taxon>
        <taxon>Euteleostomi</taxon>
        <taxon>Actinopterygii</taxon>
        <taxon>Neopterygii</taxon>
        <taxon>Teleostei</taxon>
        <taxon>Neoteleostei</taxon>
        <taxon>Acanthomorphata</taxon>
        <taxon>Carangaria</taxon>
        <taxon>Carangaria incertae sedis</taxon>
        <taxon>Centropomidae</taxon>
        <taxon>Lates</taxon>
    </lineage>
</organism>
<evidence type="ECO:0000313" key="3">
    <source>
        <dbReference type="Proteomes" id="UP000694890"/>
    </source>
</evidence>
<feature type="compositionally biased region" description="Basic residues" evidence="1">
    <location>
        <begin position="146"/>
        <end position="173"/>
    </location>
</feature>
<name>A0AAJ8B404_LATCA</name>
<evidence type="ECO:0000256" key="2">
    <source>
        <dbReference type="SAM" id="SignalP"/>
    </source>
</evidence>
<feature type="region of interest" description="Disordered" evidence="1">
    <location>
        <begin position="131"/>
        <end position="174"/>
    </location>
</feature>
<keyword evidence="2" id="KW-0732">Signal</keyword>
<dbReference type="RefSeq" id="XP_050925951.1">
    <property type="nucleotide sequence ID" value="XM_051069994.1"/>
</dbReference>
<proteinExistence type="predicted"/>
<feature type="signal peptide" evidence="2">
    <location>
        <begin position="1"/>
        <end position="27"/>
    </location>
</feature>
<evidence type="ECO:0000313" key="8">
    <source>
        <dbReference type="RefSeq" id="XP_050925956.1"/>
    </source>
</evidence>
<dbReference type="RefSeq" id="XP_050925956.1">
    <property type="nucleotide sequence ID" value="XM_051069999.1"/>
</dbReference>
<accession>A0AAJ8B404</accession>
<dbReference type="Proteomes" id="UP000694890">
    <property type="component" value="Linkage group LG1"/>
</dbReference>
<gene>
    <name evidence="4 5 6 7 8 9" type="primary">LOC127142365</name>
</gene>
<dbReference type="RefSeq" id="XP_050925958.1">
    <property type="nucleotide sequence ID" value="XM_051070001.1"/>
</dbReference>
<dbReference type="RefSeq" id="XP_050925946.1">
    <property type="nucleotide sequence ID" value="XM_051069989.1"/>
</dbReference>
<evidence type="ECO:0000313" key="4">
    <source>
        <dbReference type="RefSeq" id="XP_050925946.1"/>
    </source>
</evidence>
<evidence type="ECO:0000313" key="9">
    <source>
        <dbReference type="RefSeq" id="XP_050925958.1"/>
    </source>
</evidence>
<protein>
    <submittedName>
        <fullName evidence="4 5">Zinc transporter ZIP10</fullName>
    </submittedName>
</protein>
<dbReference type="AlphaFoldDB" id="A0AAJ8B404"/>
<dbReference type="KEGG" id="lcf:127142365"/>
<evidence type="ECO:0000313" key="5">
    <source>
        <dbReference type="RefSeq" id="XP_050925951.1"/>
    </source>
</evidence>
<reference evidence="4 5" key="1">
    <citation type="submission" date="2025-04" db="UniProtKB">
        <authorList>
            <consortium name="RefSeq"/>
        </authorList>
    </citation>
    <scope>IDENTIFICATION</scope>
    <source>
        <tissue evidence="4 5">Brain</tissue>
    </source>
</reference>
<dbReference type="GeneID" id="127142365"/>
<evidence type="ECO:0000256" key="1">
    <source>
        <dbReference type="SAM" id="MobiDB-lite"/>
    </source>
</evidence>
<feature type="chain" id="PRO_5044709805" evidence="2">
    <location>
        <begin position="28"/>
        <end position="197"/>
    </location>
</feature>
<dbReference type="RefSeq" id="XP_050925952.1">
    <property type="nucleotide sequence ID" value="XM_051069995.1"/>
</dbReference>
<evidence type="ECO:0000313" key="6">
    <source>
        <dbReference type="RefSeq" id="XP_050925952.1"/>
    </source>
</evidence>
<evidence type="ECO:0000313" key="7">
    <source>
        <dbReference type="RefSeq" id="XP_050925954.1"/>
    </source>
</evidence>